<proteinExistence type="predicted"/>
<reference evidence="1 2" key="1">
    <citation type="submission" date="2018-07" db="EMBL/GenBank/DDBJ databases">
        <title>The genomes of Aspergillus section Nigri reveals drivers in fungal speciation.</title>
        <authorList>
            <consortium name="DOE Joint Genome Institute"/>
            <person name="Vesth T.C."/>
            <person name="Nybo J."/>
            <person name="Theobald S."/>
            <person name="Brandl J."/>
            <person name="Frisvad J.C."/>
            <person name="Nielsen K.F."/>
            <person name="Lyhne E.K."/>
            <person name="Kogle M.E."/>
            <person name="Kuo A."/>
            <person name="Riley R."/>
            <person name="Clum A."/>
            <person name="Nolan M."/>
            <person name="Lipzen A."/>
            <person name="Salamov A."/>
            <person name="Henrissat B."/>
            <person name="Wiebenga A."/>
            <person name="De vries R.P."/>
            <person name="Grigoriev I.V."/>
            <person name="Mortensen U.H."/>
            <person name="Andersen M.R."/>
            <person name="Baker S.E."/>
        </authorList>
    </citation>
    <scope>NUCLEOTIDE SEQUENCE [LARGE SCALE GENOMIC DNA]</scope>
    <source>
        <strain evidence="1 2">CBS 139.54b</strain>
    </source>
</reference>
<dbReference type="Proteomes" id="UP000253729">
    <property type="component" value="Unassembled WGS sequence"/>
</dbReference>
<organism evidence="1 2">
    <name type="scientific">Aspergillus welwitschiae</name>
    <dbReference type="NCBI Taxonomy" id="1341132"/>
    <lineage>
        <taxon>Eukaryota</taxon>
        <taxon>Fungi</taxon>
        <taxon>Dikarya</taxon>
        <taxon>Ascomycota</taxon>
        <taxon>Pezizomycotina</taxon>
        <taxon>Eurotiomycetes</taxon>
        <taxon>Eurotiomycetidae</taxon>
        <taxon>Eurotiales</taxon>
        <taxon>Aspergillaceae</taxon>
        <taxon>Aspergillus</taxon>
        <taxon>Aspergillus subgen. Circumdati</taxon>
    </lineage>
</organism>
<evidence type="ECO:0000313" key="1">
    <source>
        <dbReference type="EMBL" id="RDH38058.1"/>
    </source>
</evidence>
<dbReference type="AlphaFoldDB" id="A0A3F3QFL4"/>
<evidence type="ECO:0000313" key="2">
    <source>
        <dbReference type="Proteomes" id="UP000253729"/>
    </source>
</evidence>
<sequence length="57" mass="6012">MHTLLQAAVLGQGMACRPPAPSVCVCQEFTTWVVLVRLAEVRPAGLGWTGLGCCAEI</sequence>
<name>A0A3F3QFL4_9EURO</name>
<dbReference type="EMBL" id="KZ852034">
    <property type="protein sequence ID" value="RDH38058.1"/>
    <property type="molecule type" value="Genomic_DNA"/>
</dbReference>
<gene>
    <name evidence="1" type="ORF">BDQ94DRAFT_135588</name>
</gene>
<protein>
    <submittedName>
        <fullName evidence="1">Uncharacterized protein</fullName>
    </submittedName>
</protein>
<dbReference type="GeneID" id="38133056"/>
<keyword evidence="2" id="KW-1185">Reference proteome</keyword>
<dbReference type="RefSeq" id="XP_026631080.1">
    <property type="nucleotide sequence ID" value="XM_026764700.1"/>
</dbReference>
<accession>A0A3F3QFL4</accession>